<proteinExistence type="predicted"/>
<dbReference type="OrthoDB" id="3400930at2"/>
<dbReference type="GO" id="GO:0016791">
    <property type="term" value="F:phosphatase activity"/>
    <property type="evidence" value="ECO:0007669"/>
    <property type="project" value="TreeGrafter"/>
</dbReference>
<dbReference type="Pfam" id="PF13242">
    <property type="entry name" value="Hydrolase_like"/>
    <property type="match status" value="1"/>
</dbReference>
<dbReference type="PANTHER" id="PTHR19288:SF95">
    <property type="entry name" value="D-GLYCEROL 3-PHOSPHATE PHOSPHATASE"/>
    <property type="match status" value="1"/>
</dbReference>
<dbReference type="InterPro" id="IPR036412">
    <property type="entry name" value="HAD-like_sf"/>
</dbReference>
<organism evidence="1 2">
    <name type="scientific">Flavimobilis soli</name>
    <dbReference type="NCBI Taxonomy" id="442709"/>
    <lineage>
        <taxon>Bacteria</taxon>
        <taxon>Bacillati</taxon>
        <taxon>Actinomycetota</taxon>
        <taxon>Actinomycetes</taxon>
        <taxon>Micrococcales</taxon>
        <taxon>Jonesiaceae</taxon>
        <taxon>Flavimobilis</taxon>
    </lineage>
</organism>
<dbReference type="RefSeq" id="WP_098457071.1">
    <property type="nucleotide sequence ID" value="NZ_PDJH01000001.1"/>
</dbReference>
<dbReference type="NCBIfam" id="TIGR01549">
    <property type="entry name" value="HAD-SF-IA-v1"/>
    <property type="match status" value="1"/>
</dbReference>
<sequence>MTAAGLIGTDRPLAEAYDLALVDLDGVAYRGPLPIDHAAEGLTSARERGLGLVFVTNNASREPESVSDQLTSLGIPTQPDEVMTAAQAAAKVLETRLAPGAKVLVVGGAGLRTAVTTSGFTVVGSADDEPDAVVQGFAPELGWKDLAEAAYAVGRGAWYVASNLDLSLPTARGYAPGNGALVGAVVNATGVTPDSAGKPSPRMYELAVERAGAERVLVVGDRLDTDLAGARAGGYPGLHVLTGVNTARDDVLAEPHLRPHLIGEDLRALLVAHPEPRLESGWWVSRGAAARVVDGRLELDDTKLADDADGVDIVRAACAAAWDSVDSGAGAVAPDSVPEFAVGDH</sequence>
<dbReference type="InterPro" id="IPR006357">
    <property type="entry name" value="HAD-SF_hydro_IIA"/>
</dbReference>
<dbReference type="Gene3D" id="3.40.50.1000">
    <property type="entry name" value="HAD superfamily/HAD-like"/>
    <property type="match status" value="2"/>
</dbReference>
<comment type="caution">
    <text evidence="1">The sequence shown here is derived from an EMBL/GenBank/DDBJ whole genome shotgun (WGS) entry which is preliminary data.</text>
</comment>
<dbReference type="Pfam" id="PF13344">
    <property type="entry name" value="Hydrolase_6"/>
    <property type="match status" value="1"/>
</dbReference>
<keyword evidence="2" id="KW-1185">Reference proteome</keyword>
<name>A0A2A9EAC9_9MICO</name>
<dbReference type="EMBL" id="PDJH01000001">
    <property type="protein sequence ID" value="PFG35824.1"/>
    <property type="molecule type" value="Genomic_DNA"/>
</dbReference>
<keyword evidence="1" id="KW-0378">Hydrolase</keyword>
<dbReference type="InterPro" id="IPR023214">
    <property type="entry name" value="HAD_sf"/>
</dbReference>
<evidence type="ECO:0000313" key="1">
    <source>
        <dbReference type="EMBL" id="PFG35824.1"/>
    </source>
</evidence>
<dbReference type="PANTHER" id="PTHR19288">
    <property type="entry name" value="4-NITROPHENYLPHOSPHATASE-RELATED"/>
    <property type="match status" value="1"/>
</dbReference>
<dbReference type="InterPro" id="IPR006439">
    <property type="entry name" value="HAD-SF_hydro_IA"/>
</dbReference>
<dbReference type="AlphaFoldDB" id="A0A2A9EAC9"/>
<dbReference type="SUPFAM" id="SSF56784">
    <property type="entry name" value="HAD-like"/>
    <property type="match status" value="1"/>
</dbReference>
<dbReference type="Proteomes" id="UP000221394">
    <property type="component" value="Unassembled WGS sequence"/>
</dbReference>
<dbReference type="NCBIfam" id="TIGR01460">
    <property type="entry name" value="HAD-SF-IIA"/>
    <property type="match status" value="1"/>
</dbReference>
<dbReference type="GO" id="GO:0005737">
    <property type="term" value="C:cytoplasm"/>
    <property type="evidence" value="ECO:0007669"/>
    <property type="project" value="TreeGrafter"/>
</dbReference>
<gene>
    <name evidence="1" type="ORF">ATL41_0521</name>
</gene>
<reference evidence="1 2" key="1">
    <citation type="submission" date="2017-10" db="EMBL/GenBank/DDBJ databases">
        <title>Sequencing the genomes of 1000 actinobacteria strains.</title>
        <authorList>
            <person name="Klenk H.-P."/>
        </authorList>
    </citation>
    <scope>NUCLEOTIDE SEQUENCE [LARGE SCALE GENOMIC DNA]</scope>
    <source>
        <strain evidence="1 2">DSM 21574</strain>
    </source>
</reference>
<evidence type="ECO:0000313" key="2">
    <source>
        <dbReference type="Proteomes" id="UP000221394"/>
    </source>
</evidence>
<protein>
    <submittedName>
        <fullName evidence="1">HAD superfamily hydrolase (TIGR01450 family)/HAD superfamily hydrolase (TIGR01549 family)</fullName>
    </submittedName>
</protein>
<accession>A0A2A9EAC9</accession>